<dbReference type="InterPro" id="IPR036318">
    <property type="entry name" value="FAD-bd_PCMH-like_sf"/>
</dbReference>
<evidence type="ECO:0000256" key="2">
    <source>
        <dbReference type="ARBA" id="ARBA00003921"/>
    </source>
</evidence>
<evidence type="ECO:0000256" key="4">
    <source>
        <dbReference type="ARBA" id="ARBA00004752"/>
    </source>
</evidence>
<dbReference type="InterPro" id="IPR003170">
    <property type="entry name" value="MurB"/>
</dbReference>
<keyword evidence="7 16" id="KW-0285">Flavoprotein</keyword>
<dbReference type="InterPro" id="IPR016167">
    <property type="entry name" value="FAD-bd_PCMH_sub1"/>
</dbReference>
<gene>
    <name evidence="16 18" type="primary">murB</name>
    <name evidence="18" type="ORF">G3RUM_00393</name>
</gene>
<comment type="subcellular location">
    <subcellularLocation>
        <location evidence="3 16">Cytoplasm</location>
    </subcellularLocation>
</comment>
<evidence type="ECO:0000313" key="18">
    <source>
        <dbReference type="EMBL" id="RYC74844.1"/>
    </source>
</evidence>
<keyword evidence="8 16" id="KW-0274">FAD</keyword>
<comment type="cofactor">
    <cofactor evidence="1 16">
        <name>FAD</name>
        <dbReference type="ChEBI" id="CHEBI:57692"/>
    </cofactor>
</comment>
<evidence type="ECO:0000259" key="17">
    <source>
        <dbReference type="PROSITE" id="PS51387"/>
    </source>
</evidence>
<comment type="catalytic activity">
    <reaction evidence="15 16">
        <text>UDP-N-acetyl-alpha-D-muramate + NADP(+) = UDP-N-acetyl-3-O-(1-carboxyvinyl)-alpha-D-glucosamine + NADPH + H(+)</text>
        <dbReference type="Rhea" id="RHEA:12248"/>
        <dbReference type="ChEBI" id="CHEBI:15378"/>
        <dbReference type="ChEBI" id="CHEBI:57783"/>
        <dbReference type="ChEBI" id="CHEBI:58349"/>
        <dbReference type="ChEBI" id="CHEBI:68483"/>
        <dbReference type="ChEBI" id="CHEBI:70757"/>
        <dbReference type="EC" id="1.3.1.98"/>
    </reaction>
</comment>
<evidence type="ECO:0000256" key="10">
    <source>
        <dbReference type="ARBA" id="ARBA00022960"/>
    </source>
</evidence>
<dbReference type="Gene3D" id="3.90.78.10">
    <property type="entry name" value="UDP-N-acetylenolpyruvoylglucosamine reductase, C-terminal domain"/>
    <property type="match status" value="1"/>
</dbReference>
<keyword evidence="13 16" id="KW-0131">Cell cycle</keyword>
<evidence type="ECO:0000313" key="19">
    <source>
        <dbReference type="Proteomes" id="UP001191019"/>
    </source>
</evidence>
<dbReference type="PROSITE" id="PS51387">
    <property type="entry name" value="FAD_PCMH"/>
    <property type="match status" value="1"/>
</dbReference>
<dbReference type="InterPro" id="IPR006094">
    <property type="entry name" value="Oxid_FAD_bind_N"/>
</dbReference>
<feature type="active site" evidence="16">
    <location>
        <position position="331"/>
    </location>
</feature>
<evidence type="ECO:0000256" key="1">
    <source>
        <dbReference type="ARBA" id="ARBA00001974"/>
    </source>
</evidence>
<dbReference type="InterPro" id="IPR016166">
    <property type="entry name" value="FAD-bd_PCMH"/>
</dbReference>
<keyword evidence="11 16" id="KW-0573">Peptidoglycan synthesis</keyword>
<dbReference type="Gene3D" id="3.30.465.10">
    <property type="match status" value="1"/>
</dbReference>
<dbReference type="HAMAP" id="MF_00037">
    <property type="entry name" value="MurB"/>
    <property type="match status" value="1"/>
</dbReference>
<protein>
    <recommendedName>
        <fullName evidence="16">UDP-N-acetylenolpyruvoylglucosamine reductase</fullName>
        <ecNumber evidence="16">1.3.1.98</ecNumber>
    </recommendedName>
    <alternativeName>
        <fullName evidence="16">UDP-N-acetylmuramate dehydrogenase</fullName>
    </alternativeName>
</protein>
<keyword evidence="19" id="KW-1185">Reference proteome</keyword>
<dbReference type="InterPro" id="IPR036635">
    <property type="entry name" value="MurB_C_sf"/>
</dbReference>
<evidence type="ECO:0000256" key="13">
    <source>
        <dbReference type="ARBA" id="ARBA00023306"/>
    </source>
</evidence>
<comment type="caution">
    <text evidence="18">The sequence shown here is derived from an EMBL/GenBank/DDBJ whole genome shotgun (WGS) entry which is preliminary data.</text>
</comment>
<organism evidence="18 19">
    <name type="scientific">Candidatus Nanosyncoccus alces</name>
    <dbReference type="NCBI Taxonomy" id="2171997"/>
    <lineage>
        <taxon>Bacteria</taxon>
        <taxon>Candidatus Saccharimonadota</taxon>
        <taxon>Candidatus Nanosyncoccalia</taxon>
        <taxon>Candidatus Nanosyncoccales</taxon>
        <taxon>Candidatus Nanosyncoccaceae</taxon>
        <taxon>Candidatus Nanosyncoccus</taxon>
    </lineage>
</organism>
<dbReference type="EMBL" id="PRLM01000003">
    <property type="protein sequence ID" value="RYC74844.1"/>
    <property type="molecule type" value="Genomic_DNA"/>
</dbReference>
<dbReference type="NCBIfam" id="TIGR00179">
    <property type="entry name" value="murB"/>
    <property type="match status" value="1"/>
</dbReference>
<dbReference type="Pfam" id="PF02873">
    <property type="entry name" value="MurB_C"/>
    <property type="match status" value="1"/>
</dbReference>
<keyword evidence="9 16" id="KW-0521">NADP</keyword>
<evidence type="ECO:0000256" key="7">
    <source>
        <dbReference type="ARBA" id="ARBA00022630"/>
    </source>
</evidence>
<proteinExistence type="inferred from homology"/>
<evidence type="ECO:0000256" key="16">
    <source>
        <dbReference type="HAMAP-Rule" id="MF_00037"/>
    </source>
</evidence>
<dbReference type="InterPro" id="IPR016169">
    <property type="entry name" value="FAD-bd_PCMH_sub2"/>
</dbReference>
<dbReference type="Gene3D" id="3.30.43.10">
    <property type="entry name" value="Uridine Diphospho-n-acetylenolpyruvylglucosamine Reductase, domain 2"/>
    <property type="match status" value="1"/>
</dbReference>
<evidence type="ECO:0000256" key="6">
    <source>
        <dbReference type="ARBA" id="ARBA00022618"/>
    </source>
</evidence>
<evidence type="ECO:0000256" key="12">
    <source>
        <dbReference type="ARBA" id="ARBA00023002"/>
    </source>
</evidence>
<evidence type="ECO:0000256" key="5">
    <source>
        <dbReference type="ARBA" id="ARBA00022490"/>
    </source>
</evidence>
<dbReference type="PANTHER" id="PTHR21071">
    <property type="entry name" value="UDP-N-ACETYLENOLPYRUVOYLGLUCOSAMINE REDUCTASE"/>
    <property type="match status" value="1"/>
</dbReference>
<sequence length="346" mass="38086">MRVNENILISSLTTMRLGGPARYVLEIERPEEIPDAYGFAATYNLPVFVLGYGANTIGHDEGYNGAIIINRMHGINTEETDTGTKLTIMGGEYWDDIVAYACDQGLTGIEALSKIPGLAGAAPVQNIGAYGQEIADTLESIEVYDTASNTFKTLTHNDLGFSYRKSILNTTEQNRYFVISITLVLQKGQMSGPFYRSIEKYAFDHNLSDFSPQGIRNIVSAIRKDKLPDPLEKASSGSFFKNIYLTDSEAEAAEAKGYPVYRGKDGNKINSGWLIEKAGFSGKLIHGMRISDKASLVLINESAKSYTDLAKARDEIVGTIYDIYGYWLEQEPVEIINPPKTTPGVN</sequence>
<comment type="function">
    <text evidence="2 16">Cell wall formation.</text>
</comment>
<comment type="similarity">
    <text evidence="16">Belongs to the MurB family.</text>
</comment>
<dbReference type="RefSeq" id="WP_129734863.1">
    <property type="nucleotide sequence ID" value="NZ_PRLM01000003.1"/>
</dbReference>
<keyword evidence="5 16" id="KW-0963">Cytoplasm</keyword>
<evidence type="ECO:0000256" key="8">
    <source>
        <dbReference type="ARBA" id="ARBA00022827"/>
    </source>
</evidence>
<reference evidence="18 19" key="1">
    <citation type="journal article" date="2018" name="bioRxiv">
        <title>Evidence of independent acquisition and adaption of ultra-small bacteria to human hosts across the highly diverse yet reduced genomes of the phylum Saccharibacteria.</title>
        <authorList>
            <person name="McLean J.S."/>
            <person name="Bor B."/>
            <person name="To T.T."/>
            <person name="Liu Q."/>
            <person name="Kearns K.A."/>
            <person name="Solden L.M."/>
            <person name="Wrighton K.C."/>
            <person name="He X."/>
            <person name="Shi W."/>
        </authorList>
    </citation>
    <scope>NUCLEOTIDE SEQUENCE [LARGE SCALE GENOMIC DNA]</scope>
    <source>
        <strain evidence="18 19">TM7_G3_2_Rum_HOT_351B</strain>
    </source>
</reference>
<reference evidence="18 19" key="2">
    <citation type="journal article" date="2020" name="Cell Rep.">
        <title>Acquisition and Adaptation of Ultra-small Parasitic Reduced Genome Bacteria to Mammalian Hosts.</title>
        <authorList>
            <person name="McLean J.S."/>
            <person name="Bor B."/>
            <person name="Kerns K.A."/>
            <person name="Liu Q."/>
            <person name="To T.T."/>
            <person name="Solden L."/>
            <person name="Hendrickson E.L."/>
            <person name="Wrighton K."/>
            <person name="Shi W."/>
            <person name="He X."/>
        </authorList>
    </citation>
    <scope>NUCLEOTIDE SEQUENCE [LARGE SCALE GENOMIC DNA]</scope>
    <source>
        <strain evidence="18 19">TM7_G3_2_Rum_HOT_351B</strain>
    </source>
</reference>
<dbReference type="PANTHER" id="PTHR21071:SF4">
    <property type="entry name" value="UDP-N-ACETYLENOLPYRUVOYLGLUCOSAMINE REDUCTASE"/>
    <property type="match status" value="1"/>
</dbReference>
<dbReference type="SUPFAM" id="SSF56176">
    <property type="entry name" value="FAD-binding/transporter-associated domain-like"/>
    <property type="match status" value="1"/>
</dbReference>
<feature type="domain" description="FAD-binding PCMH-type" evidence="17">
    <location>
        <begin position="16"/>
        <end position="188"/>
    </location>
</feature>
<keyword evidence="14 16" id="KW-0961">Cell wall biogenesis/degradation</keyword>
<keyword evidence="12 16" id="KW-0560">Oxidoreductase</keyword>
<feature type="active site" evidence="16">
    <location>
        <position position="164"/>
    </location>
</feature>
<dbReference type="GO" id="GO:0008762">
    <property type="term" value="F:UDP-N-acetylmuramate dehydrogenase activity"/>
    <property type="evidence" value="ECO:0007669"/>
    <property type="project" value="UniProtKB-EC"/>
</dbReference>
<dbReference type="SUPFAM" id="SSF56194">
    <property type="entry name" value="Uridine diphospho-N-Acetylenolpyruvylglucosamine reductase, MurB, C-terminal domain"/>
    <property type="match status" value="1"/>
</dbReference>
<dbReference type="Pfam" id="PF01565">
    <property type="entry name" value="FAD_binding_4"/>
    <property type="match status" value="1"/>
</dbReference>
<keyword evidence="10 16" id="KW-0133">Cell shape</keyword>
<dbReference type="InterPro" id="IPR011601">
    <property type="entry name" value="MurB_C"/>
</dbReference>
<feature type="active site" description="Proton donor" evidence="16">
    <location>
        <position position="238"/>
    </location>
</feature>
<evidence type="ECO:0000256" key="11">
    <source>
        <dbReference type="ARBA" id="ARBA00022984"/>
    </source>
</evidence>
<accession>A0ABY0FND9</accession>
<keyword evidence="6 16" id="KW-0132">Cell division</keyword>
<evidence type="ECO:0000256" key="9">
    <source>
        <dbReference type="ARBA" id="ARBA00022857"/>
    </source>
</evidence>
<evidence type="ECO:0000256" key="14">
    <source>
        <dbReference type="ARBA" id="ARBA00023316"/>
    </source>
</evidence>
<evidence type="ECO:0000256" key="3">
    <source>
        <dbReference type="ARBA" id="ARBA00004496"/>
    </source>
</evidence>
<dbReference type="Proteomes" id="UP001191019">
    <property type="component" value="Unassembled WGS sequence"/>
</dbReference>
<comment type="pathway">
    <text evidence="4 16">Cell wall biogenesis; peptidoglycan biosynthesis.</text>
</comment>
<name>A0ABY0FND9_9BACT</name>
<evidence type="ECO:0000256" key="15">
    <source>
        <dbReference type="ARBA" id="ARBA00048914"/>
    </source>
</evidence>
<dbReference type="EC" id="1.3.1.98" evidence="16"/>